<comment type="pathway">
    <text evidence="2 9">Lipid metabolism; fatty acid biosynthesis.</text>
</comment>
<feature type="domain" description="Lipoyl-binding" evidence="11">
    <location>
        <begin position="80"/>
        <end position="156"/>
    </location>
</feature>
<keyword evidence="5 9" id="KW-0276">Fatty acid metabolism</keyword>
<dbReference type="Proteomes" id="UP001595528">
    <property type="component" value="Unassembled WGS sequence"/>
</dbReference>
<evidence type="ECO:0000256" key="1">
    <source>
        <dbReference type="ARBA" id="ARBA00003761"/>
    </source>
</evidence>
<dbReference type="CDD" id="cd06850">
    <property type="entry name" value="biotinyl_domain"/>
    <property type="match status" value="1"/>
</dbReference>
<dbReference type="EMBL" id="JBHRTR010000023">
    <property type="protein sequence ID" value="MFC3227524.1"/>
    <property type="molecule type" value="Genomic_DNA"/>
</dbReference>
<evidence type="ECO:0000256" key="3">
    <source>
        <dbReference type="ARBA" id="ARBA00017562"/>
    </source>
</evidence>
<dbReference type="InterPro" id="IPR000089">
    <property type="entry name" value="Biotin_lipoyl"/>
</dbReference>
<dbReference type="NCBIfam" id="TIGR00531">
    <property type="entry name" value="BCCP"/>
    <property type="match status" value="1"/>
</dbReference>
<dbReference type="InterPro" id="IPR050709">
    <property type="entry name" value="Biotin_Carboxyl_Carrier/Decarb"/>
</dbReference>
<dbReference type="InterPro" id="IPR001249">
    <property type="entry name" value="AcCoA_biotinCC"/>
</dbReference>
<dbReference type="PRINTS" id="PR01071">
    <property type="entry name" value="ACOABIOTINCC"/>
</dbReference>
<comment type="function">
    <text evidence="1 9">This protein is a component of the acetyl coenzyme A carboxylase complex; first, biotin carboxylase catalyzes the carboxylation of the carrier protein and then the transcarboxylase transfers the carboxyl group to form malonyl-CoA.</text>
</comment>
<evidence type="ECO:0000256" key="9">
    <source>
        <dbReference type="RuleBase" id="RU364072"/>
    </source>
</evidence>
<keyword evidence="4 9" id="KW-0444">Lipid biosynthesis</keyword>
<keyword evidence="13" id="KW-1185">Reference proteome</keyword>
<keyword evidence="7 9" id="KW-0275">Fatty acid biosynthesis</keyword>
<evidence type="ECO:0000256" key="5">
    <source>
        <dbReference type="ARBA" id="ARBA00022832"/>
    </source>
</evidence>
<keyword evidence="6 9" id="KW-0443">Lipid metabolism</keyword>
<dbReference type="PROSITE" id="PS00188">
    <property type="entry name" value="BIOTIN"/>
    <property type="match status" value="1"/>
</dbReference>
<name>A0ABV7KYZ6_9PROT</name>
<evidence type="ECO:0000259" key="11">
    <source>
        <dbReference type="PROSITE" id="PS50968"/>
    </source>
</evidence>
<evidence type="ECO:0000256" key="8">
    <source>
        <dbReference type="ARBA" id="ARBA00023267"/>
    </source>
</evidence>
<evidence type="ECO:0000256" key="6">
    <source>
        <dbReference type="ARBA" id="ARBA00023098"/>
    </source>
</evidence>
<feature type="compositionally biased region" description="Low complexity" evidence="10">
    <location>
        <begin position="58"/>
        <end position="77"/>
    </location>
</feature>
<dbReference type="GO" id="GO:0003989">
    <property type="term" value="F:acetyl-CoA carboxylase activity"/>
    <property type="evidence" value="ECO:0007669"/>
    <property type="project" value="UniProtKB-EC"/>
</dbReference>
<reference evidence="13" key="1">
    <citation type="journal article" date="2019" name="Int. J. Syst. Evol. Microbiol.">
        <title>The Global Catalogue of Microorganisms (GCM) 10K type strain sequencing project: providing services to taxonomists for standard genome sequencing and annotation.</title>
        <authorList>
            <consortium name="The Broad Institute Genomics Platform"/>
            <consortium name="The Broad Institute Genome Sequencing Center for Infectious Disease"/>
            <person name="Wu L."/>
            <person name="Ma J."/>
        </authorList>
    </citation>
    <scope>NUCLEOTIDE SEQUENCE [LARGE SCALE GENOMIC DNA]</scope>
    <source>
        <strain evidence="13">KCTC 42964</strain>
    </source>
</reference>
<sequence length="156" mass="16391">MAKLSIDPDLVREIADILHEKDLAEIEWSEDGVQMRIARSMPAPAPAPAAWYPPPAAGPVRAADGAAPATPGAADPGSHPGAVKSPMVGTAYTAPEPGAPPYVQVGDEVSQGQTLLIVEAMKTMNPIPAPRSGRLVQILVENEEPVEFDQVLMVIE</sequence>
<dbReference type="InterPro" id="IPR011053">
    <property type="entry name" value="Single_hybrid_motif"/>
</dbReference>
<organism evidence="12 13">
    <name type="scientific">Marinibaculum pumilum</name>
    <dbReference type="NCBI Taxonomy" id="1766165"/>
    <lineage>
        <taxon>Bacteria</taxon>
        <taxon>Pseudomonadati</taxon>
        <taxon>Pseudomonadota</taxon>
        <taxon>Alphaproteobacteria</taxon>
        <taxon>Rhodospirillales</taxon>
        <taxon>Rhodospirillaceae</taxon>
        <taxon>Marinibaculum</taxon>
    </lineage>
</organism>
<dbReference type="PANTHER" id="PTHR45266:SF3">
    <property type="entry name" value="OXALOACETATE DECARBOXYLASE ALPHA CHAIN"/>
    <property type="match status" value="1"/>
</dbReference>
<evidence type="ECO:0000256" key="7">
    <source>
        <dbReference type="ARBA" id="ARBA00023160"/>
    </source>
</evidence>
<comment type="caution">
    <text evidence="12">The sequence shown here is derived from an EMBL/GenBank/DDBJ whole genome shotgun (WGS) entry which is preliminary data.</text>
</comment>
<dbReference type="Pfam" id="PF00364">
    <property type="entry name" value="Biotin_lipoyl"/>
    <property type="match status" value="1"/>
</dbReference>
<dbReference type="InterPro" id="IPR001882">
    <property type="entry name" value="Biotin_BS"/>
</dbReference>
<evidence type="ECO:0000256" key="2">
    <source>
        <dbReference type="ARBA" id="ARBA00005194"/>
    </source>
</evidence>
<evidence type="ECO:0000313" key="12">
    <source>
        <dbReference type="EMBL" id="MFC3227524.1"/>
    </source>
</evidence>
<keyword evidence="12" id="KW-0436">Ligase</keyword>
<evidence type="ECO:0000256" key="4">
    <source>
        <dbReference type="ARBA" id="ARBA00022516"/>
    </source>
</evidence>
<feature type="region of interest" description="Disordered" evidence="10">
    <location>
        <begin position="44"/>
        <end position="99"/>
    </location>
</feature>
<dbReference type="RefSeq" id="WP_379899743.1">
    <property type="nucleotide sequence ID" value="NZ_JBHRTR010000023.1"/>
</dbReference>
<dbReference type="PANTHER" id="PTHR45266">
    <property type="entry name" value="OXALOACETATE DECARBOXYLASE ALPHA CHAIN"/>
    <property type="match status" value="1"/>
</dbReference>
<proteinExistence type="predicted"/>
<dbReference type="Gene3D" id="2.40.50.100">
    <property type="match status" value="1"/>
</dbReference>
<evidence type="ECO:0000313" key="13">
    <source>
        <dbReference type="Proteomes" id="UP001595528"/>
    </source>
</evidence>
<accession>A0ABV7KYZ6</accession>
<keyword evidence="8 9" id="KW-0092">Biotin</keyword>
<dbReference type="PROSITE" id="PS50968">
    <property type="entry name" value="BIOTINYL_LIPOYL"/>
    <property type="match status" value="1"/>
</dbReference>
<gene>
    <name evidence="12" type="primary">accB</name>
    <name evidence="12" type="ORF">ACFOGJ_09800</name>
</gene>
<evidence type="ECO:0000256" key="10">
    <source>
        <dbReference type="SAM" id="MobiDB-lite"/>
    </source>
</evidence>
<feature type="compositionally biased region" description="Pro residues" evidence="10">
    <location>
        <begin position="44"/>
        <end position="57"/>
    </location>
</feature>
<protein>
    <recommendedName>
        <fullName evidence="3 9">Biotin carboxyl carrier protein of acetyl-CoA carboxylase</fullName>
    </recommendedName>
</protein>
<dbReference type="SUPFAM" id="SSF51230">
    <property type="entry name" value="Single hybrid motif"/>
    <property type="match status" value="1"/>
</dbReference>